<keyword evidence="4" id="KW-1185">Reference proteome</keyword>
<evidence type="ECO:0000313" key="3">
    <source>
        <dbReference type="EMBL" id="CAH0520535.1"/>
    </source>
</evidence>
<dbReference type="EMBL" id="CAKKTJ010000109">
    <property type="protein sequence ID" value="CAH0474478.1"/>
    <property type="molecule type" value="Genomic_DNA"/>
</dbReference>
<evidence type="ECO:0000313" key="5">
    <source>
        <dbReference type="Proteomes" id="UP001160483"/>
    </source>
</evidence>
<gene>
    <name evidence="3" type="ORF">PBS001_LOCUS7012</name>
    <name evidence="2" type="ORF">PBS003_LOCUS1323</name>
</gene>
<reference evidence="2 4" key="1">
    <citation type="submission" date="2021-11" db="EMBL/GenBank/DDBJ databases">
        <authorList>
            <person name="Islam A."/>
            <person name="Islam S."/>
            <person name="Flora M.S."/>
            <person name="Rahman M."/>
            <person name="Ziaur R.M."/>
            <person name="Epstein J.H."/>
            <person name="Hassan M."/>
            <person name="Klassen M."/>
            <person name="Woodard K."/>
            <person name="Webb A."/>
            <person name="Webby R.J."/>
            <person name="El Zowalaty M.E."/>
        </authorList>
    </citation>
    <scope>NUCLEOTIDE SEQUENCE</scope>
    <source>
        <strain evidence="3">Pbs1</strain>
        <strain evidence="2">Pbs3</strain>
    </source>
</reference>
<evidence type="ECO:0008006" key="6">
    <source>
        <dbReference type="Google" id="ProtNLM"/>
    </source>
</evidence>
<proteinExistence type="predicted"/>
<feature type="compositionally biased region" description="Polar residues" evidence="1">
    <location>
        <begin position="161"/>
        <end position="180"/>
    </location>
</feature>
<dbReference type="Proteomes" id="UP001158986">
    <property type="component" value="Unassembled WGS sequence"/>
</dbReference>
<feature type="compositionally biased region" description="Polar residues" evidence="1">
    <location>
        <begin position="230"/>
        <end position="240"/>
    </location>
</feature>
<dbReference type="AlphaFoldDB" id="A0AAU9L068"/>
<accession>A0AAU9L068</accession>
<dbReference type="EMBL" id="CAKLCB010000360">
    <property type="protein sequence ID" value="CAH0520535.1"/>
    <property type="molecule type" value="Genomic_DNA"/>
</dbReference>
<evidence type="ECO:0000313" key="2">
    <source>
        <dbReference type="EMBL" id="CAH0474478.1"/>
    </source>
</evidence>
<evidence type="ECO:0000256" key="1">
    <source>
        <dbReference type="SAM" id="MobiDB-lite"/>
    </source>
</evidence>
<feature type="region of interest" description="Disordered" evidence="1">
    <location>
        <begin position="161"/>
        <end position="251"/>
    </location>
</feature>
<organism evidence="2 5">
    <name type="scientific">Peronospora belbahrii</name>
    <dbReference type="NCBI Taxonomy" id="622444"/>
    <lineage>
        <taxon>Eukaryota</taxon>
        <taxon>Sar</taxon>
        <taxon>Stramenopiles</taxon>
        <taxon>Oomycota</taxon>
        <taxon>Peronosporomycetes</taxon>
        <taxon>Peronosporales</taxon>
        <taxon>Peronosporaceae</taxon>
        <taxon>Peronospora</taxon>
    </lineage>
</organism>
<dbReference type="Proteomes" id="UP001160483">
    <property type="component" value="Unassembled WGS sequence"/>
</dbReference>
<protein>
    <recommendedName>
        <fullName evidence="6">Nucleoporin NSP1-like C-terminal domain-containing protein</fullName>
    </recommendedName>
</protein>
<name>A0AAU9L068_9STRA</name>
<comment type="caution">
    <text evidence="2">The sequence shown here is derived from an EMBL/GenBank/DDBJ whole genome shotgun (WGS) entry which is preliminary data.</text>
</comment>
<sequence length="251" mass="26262">MVYLSMERLGNQVTKLGYSMPSLTRKVDGLNDWRQILEKHVSTIRNEIHGMQIIGTHKINPSLVSDVAQDSGEILDVISALTQELVALQHRTAQLVTKKADMVGRLVAVMAGGSAFATTAVAESLVHQPSNVVYEESKNPVFALSKGALTVGELAMSSAMTTLPKSSDPTSVQSHNSASSGGWGTFGAATSQDSPPPPPFGANIANPPASSDPFGFSSLPAAPDAAAKVTGTQESVSTPAPVNDFSWGAFQ</sequence>
<evidence type="ECO:0000313" key="4">
    <source>
        <dbReference type="Proteomes" id="UP001158986"/>
    </source>
</evidence>